<name>A0A1H6HRH3_9EURY</name>
<dbReference type="Proteomes" id="UP000199215">
    <property type="component" value="Unassembled WGS sequence"/>
</dbReference>
<feature type="compositionally biased region" description="Basic and acidic residues" evidence="1">
    <location>
        <begin position="100"/>
        <end position="112"/>
    </location>
</feature>
<dbReference type="Pfam" id="PF25253">
    <property type="entry name" value="DUF7855"/>
    <property type="match status" value="1"/>
</dbReference>
<feature type="region of interest" description="Disordered" evidence="1">
    <location>
        <begin position="93"/>
        <end position="112"/>
    </location>
</feature>
<sequence>MLLVMVYSRTARTALRNACRSHEDVVVRRFGRAAVLEGTAYGAFLALRLRAAHGGDVQIERTSPFNEFEAVDAAVREAATAYAARDSPATPYAKFAAGTRHPDPETLRERPL</sequence>
<dbReference type="InterPro" id="IPR058577">
    <property type="entry name" value="DUF7855_C"/>
</dbReference>
<dbReference type="InterPro" id="IPR057177">
    <property type="entry name" value="DUF7855_N"/>
</dbReference>
<dbReference type="Pfam" id="PF26293">
    <property type="entry name" value="DUF7855_C"/>
    <property type="match status" value="1"/>
</dbReference>
<dbReference type="OrthoDB" id="269514at2157"/>
<protein>
    <submittedName>
        <fullName evidence="4">Uncharacterized protein</fullName>
    </submittedName>
</protein>
<evidence type="ECO:0000259" key="3">
    <source>
        <dbReference type="Pfam" id="PF26293"/>
    </source>
</evidence>
<dbReference type="EMBL" id="FNWU01000001">
    <property type="protein sequence ID" value="SEH36795.1"/>
    <property type="molecule type" value="Genomic_DNA"/>
</dbReference>
<feature type="domain" description="DUF7855" evidence="2">
    <location>
        <begin position="1"/>
        <end position="64"/>
    </location>
</feature>
<gene>
    <name evidence="4" type="ORF">SAMN05192561_10175</name>
</gene>
<evidence type="ECO:0000256" key="1">
    <source>
        <dbReference type="SAM" id="MobiDB-lite"/>
    </source>
</evidence>
<evidence type="ECO:0000313" key="5">
    <source>
        <dbReference type="Proteomes" id="UP000199215"/>
    </source>
</evidence>
<dbReference type="RefSeq" id="WP_092812747.1">
    <property type="nucleotide sequence ID" value="NZ_FNWU01000001.1"/>
</dbReference>
<dbReference type="STRING" id="1267564.SAMN05192561_10175"/>
<dbReference type="AlphaFoldDB" id="A0A1H6HRH3"/>
<keyword evidence="5" id="KW-1185">Reference proteome</keyword>
<reference evidence="4 5" key="1">
    <citation type="submission" date="2016-10" db="EMBL/GenBank/DDBJ databases">
        <authorList>
            <person name="de Groot N.N."/>
        </authorList>
    </citation>
    <scope>NUCLEOTIDE SEQUENCE [LARGE SCALE GENOMIC DNA]</scope>
    <source>
        <strain evidence="4 5">IBRC-M10418</strain>
    </source>
</reference>
<proteinExistence type="predicted"/>
<feature type="domain" description="DUF7855" evidence="3">
    <location>
        <begin position="66"/>
        <end position="112"/>
    </location>
</feature>
<accession>A0A1H6HRH3</accession>
<organism evidence="4 5">
    <name type="scientific">Halopenitus malekzadehii</name>
    <dbReference type="NCBI Taxonomy" id="1267564"/>
    <lineage>
        <taxon>Archaea</taxon>
        <taxon>Methanobacteriati</taxon>
        <taxon>Methanobacteriota</taxon>
        <taxon>Stenosarchaea group</taxon>
        <taxon>Halobacteria</taxon>
        <taxon>Halobacteriales</taxon>
        <taxon>Haloferacaceae</taxon>
        <taxon>Halopenitus</taxon>
    </lineage>
</organism>
<evidence type="ECO:0000259" key="2">
    <source>
        <dbReference type="Pfam" id="PF25253"/>
    </source>
</evidence>
<evidence type="ECO:0000313" key="4">
    <source>
        <dbReference type="EMBL" id="SEH36795.1"/>
    </source>
</evidence>